<gene>
    <name evidence="1" type="ORF">SAMEA2275694_00119</name>
</gene>
<sequence>MGGKRKPKTDYHAWVDYSLGWSENRGSLSEVRAHAAEAEATQSAIEQTDQMRRRGADSPVRLIRVIYWEGGSSLRDAPVLYESSYYDP</sequence>
<comment type="caution">
    <text evidence="1">The sequence shown here is derived from an EMBL/GenBank/DDBJ whole genome shotgun (WGS) entry which is preliminary data.</text>
</comment>
<evidence type="ECO:0000313" key="2">
    <source>
        <dbReference type="Proteomes" id="UP000185183"/>
    </source>
</evidence>
<dbReference type="RefSeq" id="WP_234801084.1">
    <property type="nucleotide sequence ID" value="NZ_FSCP01000001.1"/>
</dbReference>
<dbReference type="EMBL" id="FSFA01000001">
    <property type="protein sequence ID" value="SHW79998.1"/>
    <property type="molecule type" value="Genomic_DNA"/>
</dbReference>
<organism evidence="1 2">
    <name type="scientific">Mycobacteroides abscessus subsp. bolletii</name>
    <dbReference type="NCBI Taxonomy" id="319705"/>
    <lineage>
        <taxon>Bacteria</taxon>
        <taxon>Bacillati</taxon>
        <taxon>Actinomycetota</taxon>
        <taxon>Actinomycetes</taxon>
        <taxon>Mycobacteriales</taxon>
        <taxon>Mycobacteriaceae</taxon>
        <taxon>Mycobacteroides</taxon>
        <taxon>Mycobacteroides abscessus</taxon>
    </lineage>
</organism>
<proteinExistence type="predicted"/>
<evidence type="ECO:0000313" key="1">
    <source>
        <dbReference type="EMBL" id="SHW79998.1"/>
    </source>
</evidence>
<protein>
    <submittedName>
        <fullName evidence="1">Uncharacterized protein</fullName>
    </submittedName>
</protein>
<accession>A0A9Q7WGU1</accession>
<dbReference type="Proteomes" id="UP000185183">
    <property type="component" value="Unassembled WGS sequence"/>
</dbReference>
<name>A0A9Q7WGU1_9MYCO</name>
<dbReference type="AlphaFoldDB" id="A0A9Q7WGU1"/>
<reference evidence="1 2" key="1">
    <citation type="submission" date="2016-11" db="EMBL/GenBank/DDBJ databases">
        <authorList>
            <consortium name="Pathogen Informatics"/>
        </authorList>
    </citation>
    <scope>NUCLEOTIDE SEQUENCE [LARGE SCALE GENOMIC DNA]</scope>
    <source>
        <strain evidence="1 2">968</strain>
    </source>
</reference>